<organism evidence="1 2">
    <name type="scientific">Aspergillus costaricaensis CBS 115574</name>
    <dbReference type="NCBI Taxonomy" id="1448317"/>
    <lineage>
        <taxon>Eukaryota</taxon>
        <taxon>Fungi</taxon>
        <taxon>Dikarya</taxon>
        <taxon>Ascomycota</taxon>
        <taxon>Pezizomycotina</taxon>
        <taxon>Eurotiomycetes</taxon>
        <taxon>Eurotiomycetidae</taxon>
        <taxon>Eurotiales</taxon>
        <taxon>Aspergillaceae</taxon>
        <taxon>Aspergillus</taxon>
        <taxon>Aspergillus subgen. Circumdati</taxon>
    </lineage>
</organism>
<gene>
    <name evidence="1" type="ORF">BO79DRAFT_275704</name>
</gene>
<evidence type="ECO:0000313" key="2">
    <source>
        <dbReference type="Proteomes" id="UP000249748"/>
    </source>
</evidence>
<evidence type="ECO:0000313" key="1">
    <source>
        <dbReference type="EMBL" id="RAK84383.1"/>
    </source>
</evidence>
<sequence length="1063" mass="117933">MPGTGKESQICPIPGPRALPIIGNLLDIDLENGTMSFLELAKRYYPIFRMTFAGQTSIAINSVALTSELCDETRFHKHVSSSLEALRAGTNDGLFTARDDEKNWQLAHRLLVPAFGPLRIRAMFPEMCDIAQQLCMKWQRYGSKRPLNLTDDFTRVTLDTIALCAMGYRFNSFYFEGDFHPFVNSMVRFLKEADMQATLPSALNRFRFRAKKSLKLDVEVMRKICQDLIKDRRESNPRTRNDLLDTMMNARDNVSGEAMTDESIIDNMLTFLVAGHETTSGLLSFVLYYLLKHPIAMAKATDEVDRVVGGQELTVEHLSKLRYLTAVLRETLRLMPTAPGFSVTPYKTEIIGGKFEVNPGDSLDIFLAAVHRDPDVYGPDPDEFRPERMLDEDFQKLPVNSWKPFGNGKRGCIGRAFAWQEALIILVLCLQNFSMSLVDKDYDLQLKETLTIKPDNLWAHATPRPGREILKSSLLAAPTVPPSSKAFAARTASEASIPATILYGSNSGTCEALAHRLGSILSSKKPLSCQVKYMDASIKDELPKSEPVLIITGSYDGRPPANAAQFVDWLTGIEGEVLQGITYAVFGCGRAACSIPPSLTGHRDWTATFHRIPTLVDTLLEEHGGKRIAQRGSVDTAEQDPFAELESWTEKELLPALEETVDLSSDCILSTRVDTVRVNIRPPHSLRAEYDTAVVQLVQVLTSPSTSKKIHVEIALPDHLKYEAGDHLAILPLNSRQNVQRVLSHFRMGEDSIVYVTSGSATSLPTDTPISVADLLSGYVELGQLATPLSLKALAAKATDTATAEKLLRLAGDEYITHVRENRASLIDVLDQFSSNSITFEDYLQMLAPIRARLYTISSSPRSKPGLASLTISIVDEPRNGTAGHHRGVASNHLLDCVPGTILRVSLRHPSPDFRLPPQSSSLPIIMVASGSGIAPFRAFIQERAIRNQTGIKLAPAMLFFGCRDPLLDDLYRDELNDFESQEVVTIFRAFSRAPDHSSDCRYVQDLLWMEQSTVKSLWEQGARIFVCGGTKMNEGVKKALSKIVSCSPDEFKGPRYVAEVFL</sequence>
<dbReference type="EMBL" id="KZ824575">
    <property type="protein sequence ID" value="RAK84383.1"/>
    <property type="molecule type" value="Genomic_DNA"/>
</dbReference>
<name>A0ACD1I286_9EURO</name>
<accession>A0ACD1I286</accession>
<proteinExistence type="predicted"/>
<keyword evidence="2" id="KW-1185">Reference proteome</keyword>
<dbReference type="Proteomes" id="UP000249748">
    <property type="component" value="Unassembled WGS sequence"/>
</dbReference>
<reference evidence="1" key="1">
    <citation type="submission" date="2018-02" db="EMBL/GenBank/DDBJ databases">
        <title>The genomes of Aspergillus section Nigri reveals drivers in fungal speciation.</title>
        <authorList>
            <consortium name="DOE Joint Genome Institute"/>
            <person name="Vesth T.C."/>
            <person name="Nybo J."/>
            <person name="Theobald S."/>
            <person name="Brandl J."/>
            <person name="Frisvad J.C."/>
            <person name="Nielsen K.F."/>
            <person name="Lyhne E.K."/>
            <person name="Kogle M.E."/>
            <person name="Kuo A."/>
            <person name="Riley R."/>
            <person name="Clum A."/>
            <person name="Nolan M."/>
            <person name="Lipzen A."/>
            <person name="Salamov A."/>
            <person name="Henrissat B."/>
            <person name="Wiebenga A."/>
            <person name="De vries R.P."/>
            <person name="Grigoriev I.V."/>
            <person name="Mortensen U.H."/>
            <person name="Andersen M.R."/>
            <person name="Baker S.E."/>
        </authorList>
    </citation>
    <scope>NUCLEOTIDE SEQUENCE</scope>
    <source>
        <strain evidence="1">CBS 115574</strain>
    </source>
</reference>
<protein>
    <submittedName>
        <fullName evidence="1">Cytochrome protein</fullName>
    </submittedName>
</protein>